<reference evidence="3" key="1">
    <citation type="submission" date="2016-10" db="EMBL/GenBank/DDBJ databases">
        <authorList>
            <person name="Varghese N."/>
            <person name="Submissions S."/>
        </authorList>
    </citation>
    <scope>NUCLEOTIDE SEQUENCE [LARGE SCALE GENOMIC DNA]</scope>
    <source>
        <strain evidence="3">DSM 22620</strain>
    </source>
</reference>
<organism evidence="2 3">
    <name type="scientific">Parafannyhessea umbonata</name>
    <dbReference type="NCBI Taxonomy" id="604330"/>
    <lineage>
        <taxon>Bacteria</taxon>
        <taxon>Bacillati</taxon>
        <taxon>Actinomycetota</taxon>
        <taxon>Coriobacteriia</taxon>
        <taxon>Coriobacteriales</taxon>
        <taxon>Atopobiaceae</taxon>
        <taxon>Parafannyhessea</taxon>
    </lineage>
</organism>
<evidence type="ECO:0000313" key="3">
    <source>
        <dbReference type="Proteomes" id="UP000199480"/>
    </source>
</evidence>
<proteinExistence type="predicted"/>
<dbReference type="InterPro" id="IPR023875">
    <property type="entry name" value="DNA_repair_put"/>
</dbReference>
<gene>
    <name evidence="2" type="ORF">SAMN04489857_0633</name>
</gene>
<dbReference type="GeneID" id="78500008"/>
<dbReference type="OrthoDB" id="5290748at2"/>
<dbReference type="Proteomes" id="UP000199480">
    <property type="component" value="Chromosome I"/>
</dbReference>
<dbReference type="EMBL" id="LT629759">
    <property type="protein sequence ID" value="SDR68566.1"/>
    <property type="molecule type" value="Genomic_DNA"/>
</dbReference>
<dbReference type="AlphaFoldDB" id="A0A1H1L214"/>
<sequence length="280" mass="31861">MVYLAHAPASMVRLAYSEDIQPALDERVVIPLETRFDSSPALSRRVYKGFERHVSMGCPLRKGGLCPSHCKGSCASRLALAAANDNQDVPETIHRYVRLGFEEGPRIRAMLSDKTVAELDRLARYTLSECERTRQFVRFSRLSDGTYFSSFRPKADTIPLTCSYFAARMRGDRFCLLDPKHRVIAMHKEGDRRCTVNRLDDRLTRELSEHAADLAEGETYMHAMWKRFYDSVGLDGRDASQRGYDLRTSWMPKRFWGGLTELDPTLESAMQADIPDPPSA</sequence>
<feature type="domain" description="DUF4130" evidence="1">
    <location>
        <begin position="89"/>
        <end position="261"/>
    </location>
</feature>
<dbReference type="InterPro" id="IPR025404">
    <property type="entry name" value="DUF4130"/>
</dbReference>
<dbReference type="RefSeq" id="WP_090861656.1">
    <property type="nucleotide sequence ID" value="NZ_LT629759.1"/>
</dbReference>
<accession>A0A1H1L214</accession>
<evidence type="ECO:0000313" key="2">
    <source>
        <dbReference type="EMBL" id="SDR68566.1"/>
    </source>
</evidence>
<evidence type="ECO:0000259" key="1">
    <source>
        <dbReference type="Pfam" id="PF13566"/>
    </source>
</evidence>
<protein>
    <submittedName>
        <fullName evidence="2">Probable DNA metabolism protein</fullName>
    </submittedName>
</protein>
<name>A0A1H1L214_9ACTN</name>
<dbReference type="NCBIfam" id="TIGR03915">
    <property type="entry name" value="SAM_7_link_chp"/>
    <property type="match status" value="1"/>
</dbReference>
<dbReference type="Pfam" id="PF13566">
    <property type="entry name" value="DUF4130"/>
    <property type="match status" value="1"/>
</dbReference>